<evidence type="ECO:0000313" key="1">
    <source>
        <dbReference type="EMBL" id="UFW83110.1"/>
    </source>
</evidence>
<name>A0ABY3QB37_9BRAD</name>
<gene>
    <name evidence="1" type="ORF">BjapCC829_24350</name>
</gene>
<reference evidence="1" key="1">
    <citation type="submission" date="2021-11" db="EMBL/GenBank/DDBJ databases">
        <title>Australian commercial rhizobial inoculants.</title>
        <authorList>
            <person name="Kohlmeier M.G."/>
            <person name="O'Hara G.W."/>
            <person name="Colombi E."/>
            <person name="Ramsay J.P."/>
            <person name="Terpolilli J."/>
        </authorList>
    </citation>
    <scope>NUCLEOTIDE SEQUENCE</scope>
    <source>
        <strain evidence="1">CC829</strain>
    </source>
</reference>
<keyword evidence="2" id="KW-1185">Reference proteome</keyword>
<sequence length="281" mass="30999">MTVCVAACVHDGLVFAADSATSLVGTNGAGVAVIERVYQHGNKVFNLDKRLPVVAMTSGLGAIGNAPIHSLAKDLRREFKKPDSKYHLDVEKYTIEEITQKAHDFLYGEKYAAAPKITGDHSLDFWIGGYSSNSDRHELFKITIENGAATVASLCQNGECQIFWGGQPNAINRLVIGYDNALVESLRRVGVSDSDLPGLMETIRANTEAPLMHPGMPVQDAIELCNFLVETTKGFVRFLPGADTVGGEIDVAVVTRHERFKWIKRKHYYPWKLNKLETDHV</sequence>
<evidence type="ECO:0000313" key="2">
    <source>
        <dbReference type="Proteomes" id="UP001430990"/>
    </source>
</evidence>
<proteinExistence type="predicted"/>
<dbReference type="RefSeq" id="WP_231142037.1">
    <property type="nucleotide sequence ID" value="NZ_CP088100.1"/>
</dbReference>
<dbReference type="Proteomes" id="UP001430990">
    <property type="component" value="Chromosome"/>
</dbReference>
<accession>A0ABY3QB37</accession>
<dbReference type="EMBL" id="CP088100">
    <property type="protein sequence ID" value="UFW83110.1"/>
    <property type="molecule type" value="Genomic_DNA"/>
</dbReference>
<protein>
    <submittedName>
        <fullName evidence="1">Uncharacterized protein</fullName>
    </submittedName>
</protein>
<organism evidence="1 2">
    <name type="scientific">Bradyrhizobium barranii</name>
    <dbReference type="NCBI Taxonomy" id="2992140"/>
    <lineage>
        <taxon>Bacteria</taxon>
        <taxon>Pseudomonadati</taxon>
        <taxon>Pseudomonadota</taxon>
        <taxon>Alphaproteobacteria</taxon>
        <taxon>Hyphomicrobiales</taxon>
        <taxon>Nitrobacteraceae</taxon>
        <taxon>Bradyrhizobium</taxon>
    </lineage>
</organism>